<dbReference type="AlphaFoldDB" id="A0AAI9CA35"/>
<evidence type="ECO:0000313" key="1">
    <source>
        <dbReference type="EMBL" id="EKT4440968.1"/>
    </source>
</evidence>
<protein>
    <submittedName>
        <fullName evidence="1">Uncharacterized protein</fullName>
    </submittedName>
</protein>
<dbReference type="Proteomes" id="UP001214521">
    <property type="component" value="Unassembled WGS sequence"/>
</dbReference>
<proteinExistence type="predicted"/>
<name>A0AAI9CA35_STEMA</name>
<evidence type="ECO:0000313" key="2">
    <source>
        <dbReference type="Proteomes" id="UP001214521"/>
    </source>
</evidence>
<reference evidence="1" key="1">
    <citation type="submission" date="2022-07" db="EMBL/GenBank/DDBJ databases">
        <authorList>
            <consortium name="Clinical and Environmental Microbiology Branch: Whole genome sequencing antimicrobial resistance pathogens in the healthcare setting"/>
        </authorList>
    </citation>
    <scope>NUCLEOTIDE SEQUENCE</scope>
    <source>
        <strain evidence="1">Stenotrophomonas_maltophilia_2021CK-00905</strain>
    </source>
</reference>
<dbReference type="EMBL" id="ABLOMU010000012">
    <property type="protein sequence ID" value="EKT4440968.1"/>
    <property type="molecule type" value="Genomic_DNA"/>
</dbReference>
<comment type="caution">
    <text evidence="1">The sequence shown here is derived from an EMBL/GenBank/DDBJ whole genome shotgun (WGS) entry which is preliminary data.</text>
</comment>
<dbReference type="RefSeq" id="WP_032957932.1">
    <property type="nucleotide sequence ID" value="NZ_JAXAXV010000014.1"/>
</dbReference>
<gene>
    <name evidence="1" type="ORF">QEK83_001615</name>
</gene>
<sequence>MNVQILAVHGQGDYQTEYVTLRVLDDCDLGKYQLCDSTYTAENTVSNRLRHVYWFPDKQVVKGDLIALWTKPGKETTGKTRDGHTIHHFYWDLKTAVWNNDGDAAVLQRLANWSLFPAKR</sequence>
<organism evidence="1 2">
    <name type="scientific">Stenotrophomonas maltophilia</name>
    <name type="common">Pseudomonas maltophilia</name>
    <name type="synonym">Xanthomonas maltophilia</name>
    <dbReference type="NCBI Taxonomy" id="40324"/>
    <lineage>
        <taxon>Bacteria</taxon>
        <taxon>Pseudomonadati</taxon>
        <taxon>Pseudomonadota</taxon>
        <taxon>Gammaproteobacteria</taxon>
        <taxon>Lysobacterales</taxon>
        <taxon>Lysobacteraceae</taxon>
        <taxon>Stenotrophomonas</taxon>
        <taxon>Stenotrophomonas maltophilia group</taxon>
    </lineage>
</organism>
<accession>A0AAI9CA35</accession>